<sequence>MFTIFETVATAVQAAISVAEHEQAPQNEGRGQLANYCVVA</sequence>
<dbReference type="EMBL" id="MK125513">
    <property type="protein sequence ID" value="QBH67625.1"/>
    <property type="molecule type" value="Genomic_DNA"/>
</dbReference>
<reference evidence="1" key="1">
    <citation type="submission" date="2015-07" db="EMBL/GenBank/DDBJ databases">
        <authorList>
            <person name="Cajimat M.N.B."/>
            <person name="Milazzo M.L."/>
            <person name="Fulhorst C.F."/>
        </authorList>
    </citation>
    <scope>NUCLEOTIDE SEQUENCE</scope>
</reference>
<protein>
    <submittedName>
        <fullName evidence="1">Mating fator 2.1</fullName>
    </submittedName>
    <submittedName>
        <fullName evidence="3">Mating fator a2.1</fullName>
    </submittedName>
    <submittedName>
        <fullName evidence="2">Pheromone Mfa2.1</fullName>
    </submittedName>
</protein>
<name>A0A0U3A6J4_9BASI</name>
<accession>A0A0U3A6J4</accession>
<proteinExistence type="predicted"/>
<evidence type="ECO:0000313" key="1">
    <source>
        <dbReference type="EMBL" id="ALS87619.1"/>
    </source>
</evidence>
<reference evidence="2" key="3">
    <citation type="submission" date="2018-11" db="EMBL/GenBank/DDBJ databases">
        <title>The smut fungus Ustilago esculenta has a bipolar mating type system with three idiomorphs larger than 500 kb.</title>
        <authorList>
            <person name="Liang S.-W."/>
            <person name="Huang Y.-H."/>
            <person name="Chiu J.-Y."/>
            <person name="Tseng H.-W."/>
            <person name="Haung J.-H."/>
            <person name="Shen W.-C."/>
        </authorList>
    </citation>
    <scope>NUCLEOTIDE SEQUENCE</scope>
    <source>
        <strain evidence="2">UE_mtsf</strain>
    </source>
</reference>
<evidence type="ECO:0000313" key="2">
    <source>
        <dbReference type="EMBL" id="QBH67625.1"/>
    </source>
</evidence>
<dbReference type="AlphaFoldDB" id="A0A0U3A6J4"/>
<organism evidence="1">
    <name type="scientific">Ustilago esculenta</name>
    <dbReference type="NCBI Taxonomy" id="185366"/>
    <lineage>
        <taxon>Eukaryota</taxon>
        <taxon>Fungi</taxon>
        <taxon>Dikarya</taxon>
        <taxon>Basidiomycota</taxon>
        <taxon>Ustilaginomycotina</taxon>
        <taxon>Ustilaginomycetes</taxon>
        <taxon>Ustilaginales</taxon>
        <taxon>Ustilaginaceae</taxon>
        <taxon>Ustilago</taxon>
    </lineage>
</organism>
<gene>
    <name evidence="1" type="primary">Mfa2.1</name>
    <name evidence="3" type="synonym">mfa2.1</name>
    <name evidence="2" type="ORF">UEMT_2087.5</name>
</gene>
<reference evidence="3" key="2">
    <citation type="submission" date="2018-10" db="EMBL/GenBank/DDBJ databases">
        <title>The mating type loci of Ustilago esculenta is essential for mating and development.</title>
        <authorList>
            <person name="Zhang Y."/>
            <person name="Yin Y."/>
            <person name="Hu P."/>
            <person name="Yu J."/>
            <person name="Xia W."/>
            <person name="Ge Q."/>
            <person name="Cao Q."/>
            <person name="Cui H."/>
            <person name="Yu X."/>
            <person name="Ye Z."/>
        </authorList>
    </citation>
    <scope>NUCLEOTIDE SEQUENCE</scope>
</reference>
<dbReference type="EMBL" id="KT343776">
    <property type="protein sequence ID" value="ALS87619.1"/>
    <property type="molecule type" value="Genomic_DNA"/>
</dbReference>
<evidence type="ECO:0000313" key="3">
    <source>
        <dbReference type="EMBL" id="QBH70121.1"/>
    </source>
</evidence>
<dbReference type="EMBL" id="MK097140">
    <property type="protein sequence ID" value="QBH70121.1"/>
    <property type="molecule type" value="Genomic_DNA"/>
</dbReference>